<organism evidence="1 2">
    <name type="scientific">Candidatus Zymogenus saltonus</name>
    <dbReference type="NCBI Taxonomy" id="2844893"/>
    <lineage>
        <taxon>Bacteria</taxon>
        <taxon>Deltaproteobacteria</taxon>
        <taxon>Candidatus Zymogenia</taxon>
        <taxon>Candidatus Zymogeniales</taxon>
        <taxon>Candidatus Zymogenaceae</taxon>
        <taxon>Candidatus Zymogenus</taxon>
    </lineage>
</organism>
<protein>
    <submittedName>
        <fullName evidence="1">Gluconate 2-dehydrogenase subunit 3 family protein</fullName>
    </submittedName>
</protein>
<dbReference type="Pfam" id="PF13618">
    <property type="entry name" value="Gluconate_2-dh3"/>
    <property type="match status" value="1"/>
</dbReference>
<dbReference type="EMBL" id="JAFGIX010000025">
    <property type="protein sequence ID" value="MBN1572560.1"/>
    <property type="molecule type" value="Genomic_DNA"/>
</dbReference>
<reference evidence="1" key="2">
    <citation type="submission" date="2021-01" db="EMBL/GenBank/DDBJ databases">
        <authorList>
            <person name="Hahn C.R."/>
            <person name="Youssef N.H."/>
            <person name="Elshahed M."/>
        </authorList>
    </citation>
    <scope>NUCLEOTIDE SEQUENCE</scope>
    <source>
        <strain evidence="1">Zod_Metabat.24</strain>
    </source>
</reference>
<evidence type="ECO:0000313" key="1">
    <source>
        <dbReference type="EMBL" id="MBN1572560.1"/>
    </source>
</evidence>
<dbReference type="NCBIfam" id="TIGR01409">
    <property type="entry name" value="TAT_signal_seq"/>
    <property type="match status" value="1"/>
</dbReference>
<dbReference type="InterPro" id="IPR019546">
    <property type="entry name" value="TAT_signal_bac_arc"/>
</dbReference>
<gene>
    <name evidence="1" type="ORF">JW984_05110</name>
</gene>
<dbReference type="AlphaFoldDB" id="A0A9D8KBZ4"/>
<sequence>MSGRDYFGDNILTGLGTTRRTFLKGLALAATAASAGTAMSGCGGYPEVPVGLKFLDEKGYAVISTFADRIIPRGGPYDLGALDAGVVEFFDEFAATDYPEAQKDFKSVITLLEHGAPMLDFKFKRFTQMTTDERDEYLRGWESGKLVLLRGAFVGLKKLCFMGFYTNEKVWPHIGYDGSWV</sequence>
<evidence type="ECO:0000313" key="2">
    <source>
        <dbReference type="Proteomes" id="UP000809273"/>
    </source>
</evidence>
<name>A0A9D8KBZ4_9DELT</name>
<dbReference type="InterPro" id="IPR006311">
    <property type="entry name" value="TAT_signal"/>
</dbReference>
<reference evidence="1" key="1">
    <citation type="journal article" date="2021" name="Environ. Microbiol.">
        <title>Genomic characterization of three novel Desulfobacterota classes expand the metabolic and phylogenetic diversity of the phylum.</title>
        <authorList>
            <person name="Murphy C.L."/>
            <person name="Biggerstaff J."/>
            <person name="Eichhorn A."/>
            <person name="Ewing E."/>
            <person name="Shahan R."/>
            <person name="Soriano D."/>
            <person name="Stewart S."/>
            <person name="VanMol K."/>
            <person name="Walker R."/>
            <person name="Walters P."/>
            <person name="Elshahed M.S."/>
            <person name="Youssef N.H."/>
        </authorList>
    </citation>
    <scope>NUCLEOTIDE SEQUENCE</scope>
    <source>
        <strain evidence="1">Zod_Metabat.24</strain>
    </source>
</reference>
<dbReference type="Proteomes" id="UP000809273">
    <property type="component" value="Unassembled WGS sequence"/>
</dbReference>
<comment type="caution">
    <text evidence="1">The sequence shown here is derived from an EMBL/GenBank/DDBJ whole genome shotgun (WGS) entry which is preliminary data.</text>
</comment>
<accession>A0A9D8KBZ4</accession>
<proteinExistence type="predicted"/>
<dbReference type="PROSITE" id="PS51318">
    <property type="entry name" value="TAT"/>
    <property type="match status" value="1"/>
</dbReference>
<dbReference type="InterPro" id="IPR027056">
    <property type="entry name" value="Gluconate_2DH_su3"/>
</dbReference>